<comment type="caution">
    <text evidence="2">The sequence shown here is derived from an EMBL/GenBank/DDBJ whole genome shotgun (WGS) entry which is preliminary data.</text>
</comment>
<name>A0AAE0H6F8_9PEZI</name>
<protein>
    <submittedName>
        <fullName evidence="2">Uncharacterized protein</fullName>
    </submittedName>
</protein>
<dbReference type="AlphaFoldDB" id="A0AAE0H6F8"/>
<proteinExistence type="predicted"/>
<feature type="region of interest" description="Disordered" evidence="1">
    <location>
        <begin position="1"/>
        <end position="20"/>
    </location>
</feature>
<gene>
    <name evidence="2" type="ORF">B0H64DRAFT_478697</name>
</gene>
<reference evidence="2" key="2">
    <citation type="submission" date="2023-06" db="EMBL/GenBank/DDBJ databases">
        <authorList>
            <consortium name="Lawrence Berkeley National Laboratory"/>
            <person name="Haridas S."/>
            <person name="Hensen N."/>
            <person name="Bonometti L."/>
            <person name="Westerberg I."/>
            <person name="Brannstrom I.O."/>
            <person name="Guillou S."/>
            <person name="Cros-Aarteil S."/>
            <person name="Calhoun S."/>
            <person name="Kuo A."/>
            <person name="Mondo S."/>
            <person name="Pangilinan J."/>
            <person name="Riley R."/>
            <person name="Labutti K."/>
            <person name="Andreopoulos B."/>
            <person name="Lipzen A."/>
            <person name="Chen C."/>
            <person name="Yanf M."/>
            <person name="Daum C."/>
            <person name="Ng V."/>
            <person name="Clum A."/>
            <person name="Steindorff A."/>
            <person name="Ohm R."/>
            <person name="Martin F."/>
            <person name="Silar P."/>
            <person name="Natvig D."/>
            <person name="Lalanne C."/>
            <person name="Gautier V."/>
            <person name="Ament-Velasquez S.L."/>
            <person name="Kruys A."/>
            <person name="Hutchinson M.I."/>
            <person name="Powell A.J."/>
            <person name="Barry K."/>
            <person name="Miller A.N."/>
            <person name="Grigoriev I.V."/>
            <person name="Debuchy R."/>
            <person name="Gladieux P."/>
            <person name="Thoren M.H."/>
            <person name="Johannesson H."/>
        </authorList>
    </citation>
    <scope>NUCLEOTIDE SEQUENCE</scope>
    <source>
        <strain evidence="2">CBS 168.71</strain>
    </source>
</reference>
<organism evidence="2 3">
    <name type="scientific">Chaetomium fimeti</name>
    <dbReference type="NCBI Taxonomy" id="1854472"/>
    <lineage>
        <taxon>Eukaryota</taxon>
        <taxon>Fungi</taxon>
        <taxon>Dikarya</taxon>
        <taxon>Ascomycota</taxon>
        <taxon>Pezizomycotina</taxon>
        <taxon>Sordariomycetes</taxon>
        <taxon>Sordariomycetidae</taxon>
        <taxon>Sordariales</taxon>
        <taxon>Chaetomiaceae</taxon>
        <taxon>Chaetomium</taxon>
    </lineage>
</organism>
<keyword evidence="3" id="KW-1185">Reference proteome</keyword>
<dbReference type="GeneID" id="87845210"/>
<reference evidence="2" key="1">
    <citation type="journal article" date="2023" name="Mol. Phylogenet. Evol.">
        <title>Genome-scale phylogeny and comparative genomics of the fungal order Sordariales.</title>
        <authorList>
            <person name="Hensen N."/>
            <person name="Bonometti L."/>
            <person name="Westerberg I."/>
            <person name="Brannstrom I.O."/>
            <person name="Guillou S."/>
            <person name="Cros-Aarteil S."/>
            <person name="Calhoun S."/>
            <person name="Haridas S."/>
            <person name="Kuo A."/>
            <person name="Mondo S."/>
            <person name="Pangilinan J."/>
            <person name="Riley R."/>
            <person name="LaButti K."/>
            <person name="Andreopoulos B."/>
            <person name="Lipzen A."/>
            <person name="Chen C."/>
            <person name="Yan M."/>
            <person name="Daum C."/>
            <person name="Ng V."/>
            <person name="Clum A."/>
            <person name="Steindorff A."/>
            <person name="Ohm R.A."/>
            <person name="Martin F."/>
            <person name="Silar P."/>
            <person name="Natvig D.O."/>
            <person name="Lalanne C."/>
            <person name="Gautier V."/>
            <person name="Ament-Velasquez S.L."/>
            <person name="Kruys A."/>
            <person name="Hutchinson M.I."/>
            <person name="Powell A.J."/>
            <person name="Barry K."/>
            <person name="Miller A.N."/>
            <person name="Grigoriev I.V."/>
            <person name="Debuchy R."/>
            <person name="Gladieux P."/>
            <person name="Hiltunen Thoren M."/>
            <person name="Johannesson H."/>
        </authorList>
    </citation>
    <scope>NUCLEOTIDE SEQUENCE</scope>
    <source>
        <strain evidence="2">CBS 168.71</strain>
    </source>
</reference>
<feature type="region of interest" description="Disordered" evidence="1">
    <location>
        <begin position="90"/>
        <end position="187"/>
    </location>
</feature>
<evidence type="ECO:0000256" key="1">
    <source>
        <dbReference type="SAM" id="MobiDB-lite"/>
    </source>
</evidence>
<sequence>MPPKSKYQKSEEAVGNADGPLSVLTAREQTMMLQGLLTVPGFPGGFQIDYAKVADRMGLKNPRSVANAWSLIKNKINAYDAKYREDNNLPTAAEEAAAQADDGDDNPSPKKRARGSKATTTAASNKPAARGKAAKPTVWPKHSIMGPLSDPLATAGDSDEAGSGAQEEEEEMGSSEEKNAGPEPGEV</sequence>
<dbReference type="RefSeq" id="XP_062654344.1">
    <property type="nucleotide sequence ID" value="XM_062808262.1"/>
</dbReference>
<dbReference type="Proteomes" id="UP001278766">
    <property type="component" value="Unassembled WGS sequence"/>
</dbReference>
<evidence type="ECO:0000313" key="2">
    <source>
        <dbReference type="EMBL" id="KAK3290830.1"/>
    </source>
</evidence>
<evidence type="ECO:0000313" key="3">
    <source>
        <dbReference type="Proteomes" id="UP001278766"/>
    </source>
</evidence>
<dbReference type="EMBL" id="JAUEPN010000011">
    <property type="protein sequence ID" value="KAK3290830.1"/>
    <property type="molecule type" value="Genomic_DNA"/>
</dbReference>
<accession>A0AAE0H6F8</accession>